<dbReference type="InterPro" id="IPR000568">
    <property type="entry name" value="ATP_synth_F0_asu"/>
</dbReference>
<dbReference type="NCBIfam" id="TIGR01131">
    <property type="entry name" value="ATP_synt_6_or_A"/>
    <property type="match status" value="1"/>
</dbReference>
<dbReference type="InterPro" id="IPR023011">
    <property type="entry name" value="ATP_synth_F0_asu_AS"/>
</dbReference>
<keyword evidence="8 11" id="KW-0406">Ion transport</keyword>
<name>A0A2U1E2P3_9FIRM</name>
<dbReference type="Gene3D" id="1.20.120.220">
    <property type="entry name" value="ATP synthase, F0 complex, subunit A"/>
    <property type="match status" value="1"/>
</dbReference>
<feature type="transmembrane region" description="Helical" evidence="11">
    <location>
        <begin position="79"/>
        <end position="99"/>
    </location>
</feature>
<dbReference type="PANTHER" id="PTHR42823:SF3">
    <property type="entry name" value="ATP SYNTHASE SUBUNIT A, CHLOROPLASTIC"/>
    <property type="match status" value="1"/>
</dbReference>
<evidence type="ECO:0000256" key="5">
    <source>
        <dbReference type="ARBA" id="ARBA00022692"/>
    </source>
</evidence>
<dbReference type="CDD" id="cd00310">
    <property type="entry name" value="ATP-synt_Fo_a_6"/>
    <property type="match status" value="1"/>
</dbReference>
<dbReference type="EMBL" id="QEKV01000006">
    <property type="protein sequence ID" value="PVY94226.1"/>
    <property type="molecule type" value="Genomic_DNA"/>
</dbReference>
<dbReference type="InterPro" id="IPR045082">
    <property type="entry name" value="ATP_syn_F0_a_bact/chloroplast"/>
</dbReference>
<keyword evidence="7 11" id="KW-1133">Transmembrane helix</keyword>
<keyword evidence="6 11" id="KW-0375">Hydrogen ion transport</keyword>
<dbReference type="Pfam" id="PF00119">
    <property type="entry name" value="ATP-synt_A"/>
    <property type="match status" value="1"/>
</dbReference>
<comment type="function">
    <text evidence="11 12">Key component of the proton channel; it plays a direct role in the translocation of protons across the membrane.</text>
</comment>
<keyword evidence="3 11" id="KW-0813">Transport</keyword>
<dbReference type="GO" id="GO:0046933">
    <property type="term" value="F:proton-transporting ATP synthase activity, rotational mechanism"/>
    <property type="evidence" value="ECO:0007669"/>
    <property type="project" value="UniProtKB-UniRule"/>
</dbReference>
<evidence type="ECO:0000256" key="1">
    <source>
        <dbReference type="ARBA" id="ARBA00004141"/>
    </source>
</evidence>
<dbReference type="InterPro" id="IPR035908">
    <property type="entry name" value="F0_ATP_A_sf"/>
</dbReference>
<dbReference type="HAMAP" id="MF_01393">
    <property type="entry name" value="ATP_synth_a_bact"/>
    <property type="match status" value="1"/>
</dbReference>
<reference evidence="13 14" key="1">
    <citation type="submission" date="2018-04" db="EMBL/GenBank/DDBJ databases">
        <title>Genomic Encyclopedia of Type Strains, Phase IV (KMG-IV): sequencing the most valuable type-strain genomes for metagenomic binning, comparative biology and taxonomic classification.</title>
        <authorList>
            <person name="Goeker M."/>
        </authorList>
    </citation>
    <scope>NUCLEOTIDE SEQUENCE [LARGE SCALE GENOMIC DNA]</scope>
    <source>
        <strain evidence="13 14">DSM 20705</strain>
    </source>
</reference>
<feature type="transmembrane region" description="Helical" evidence="11">
    <location>
        <begin position="20"/>
        <end position="39"/>
    </location>
</feature>
<evidence type="ECO:0000256" key="7">
    <source>
        <dbReference type="ARBA" id="ARBA00022989"/>
    </source>
</evidence>
<dbReference type="RefSeq" id="WP_052085438.1">
    <property type="nucleotide sequence ID" value="NZ_CAUPJO010000010.1"/>
</dbReference>
<dbReference type="PANTHER" id="PTHR42823">
    <property type="entry name" value="ATP SYNTHASE SUBUNIT A, CHLOROPLASTIC"/>
    <property type="match status" value="1"/>
</dbReference>
<evidence type="ECO:0000256" key="10">
    <source>
        <dbReference type="ARBA" id="ARBA00023310"/>
    </source>
</evidence>
<dbReference type="PRINTS" id="PR00123">
    <property type="entry name" value="ATPASEA"/>
</dbReference>
<feature type="transmembrane region" description="Helical" evidence="11">
    <location>
        <begin position="203"/>
        <end position="225"/>
    </location>
</feature>
<keyword evidence="4 11" id="KW-0138">CF(0)</keyword>
<evidence type="ECO:0000256" key="3">
    <source>
        <dbReference type="ARBA" id="ARBA00022448"/>
    </source>
</evidence>
<feature type="transmembrane region" description="Helical" evidence="11">
    <location>
        <begin position="169"/>
        <end position="191"/>
    </location>
</feature>
<comment type="caution">
    <text evidence="13">The sequence shown here is derived from an EMBL/GenBank/DDBJ whole genome shotgun (WGS) entry which is preliminary data.</text>
</comment>
<evidence type="ECO:0000256" key="9">
    <source>
        <dbReference type="ARBA" id="ARBA00023136"/>
    </source>
</evidence>
<evidence type="ECO:0000313" key="14">
    <source>
        <dbReference type="Proteomes" id="UP000245793"/>
    </source>
</evidence>
<keyword evidence="5 11" id="KW-0812">Transmembrane</keyword>
<dbReference type="GO" id="GO:0042777">
    <property type="term" value="P:proton motive force-driven plasma membrane ATP synthesis"/>
    <property type="evidence" value="ECO:0007669"/>
    <property type="project" value="TreeGrafter"/>
</dbReference>
<evidence type="ECO:0000256" key="11">
    <source>
        <dbReference type="HAMAP-Rule" id="MF_01393"/>
    </source>
</evidence>
<dbReference type="GO" id="GO:0045259">
    <property type="term" value="C:proton-transporting ATP synthase complex"/>
    <property type="evidence" value="ECO:0007669"/>
    <property type="project" value="UniProtKB-KW"/>
</dbReference>
<feature type="transmembrane region" description="Helical" evidence="11">
    <location>
        <begin position="145"/>
        <end position="163"/>
    </location>
</feature>
<comment type="similarity">
    <text evidence="2 11 12">Belongs to the ATPase A chain family.</text>
</comment>
<protein>
    <recommendedName>
        <fullName evidence="11 12">ATP synthase subunit a</fullName>
    </recommendedName>
    <alternativeName>
        <fullName evidence="11">ATP synthase F0 sector subunit a</fullName>
    </alternativeName>
    <alternativeName>
        <fullName evidence="11">F-ATPase subunit 6</fullName>
    </alternativeName>
</protein>
<feature type="transmembrane region" description="Helical" evidence="11">
    <location>
        <begin position="111"/>
        <end position="133"/>
    </location>
</feature>
<evidence type="ECO:0000256" key="12">
    <source>
        <dbReference type="RuleBase" id="RU000483"/>
    </source>
</evidence>
<keyword evidence="14" id="KW-1185">Reference proteome</keyword>
<comment type="subcellular location">
    <subcellularLocation>
        <location evidence="11 12">Cell membrane</location>
        <topology evidence="11 12">Multi-pass membrane protein</topology>
    </subcellularLocation>
    <subcellularLocation>
        <location evidence="1">Membrane</location>
        <topology evidence="1">Multi-pass membrane protein</topology>
    </subcellularLocation>
</comment>
<evidence type="ECO:0000256" key="8">
    <source>
        <dbReference type="ARBA" id="ARBA00023065"/>
    </source>
</evidence>
<dbReference type="Proteomes" id="UP000245793">
    <property type="component" value="Unassembled WGS sequence"/>
</dbReference>
<dbReference type="GO" id="GO:0005886">
    <property type="term" value="C:plasma membrane"/>
    <property type="evidence" value="ECO:0007669"/>
    <property type="project" value="UniProtKB-SubCell"/>
</dbReference>
<sequence length="228" mass="25277">MEKGIYFTLAGKDYFLHDSVFQGMVIAFILSICAIVINSKIKKADYRKKSTGIINLLEIYVEAFQSLVDQTMGKGHRKFVSYVCTLMLYLVFANLWGLLGFTTPTSDYNVTVSLAIMTFVLVQATSIVSNGIGGYLKGFLEPFPLFLPMNIIGEIANPISLSFRLFGNILSGVIIMELVHSALQSISVFLVPASAVLHIYFDVFSGLLQAFIFTMLTMAFIGQTFPEE</sequence>
<evidence type="ECO:0000256" key="4">
    <source>
        <dbReference type="ARBA" id="ARBA00022547"/>
    </source>
</evidence>
<dbReference type="SUPFAM" id="SSF81336">
    <property type="entry name" value="F1F0 ATP synthase subunit A"/>
    <property type="match status" value="1"/>
</dbReference>
<dbReference type="AlphaFoldDB" id="A0A2U1E2P3"/>
<evidence type="ECO:0000313" key="13">
    <source>
        <dbReference type="EMBL" id="PVY94226.1"/>
    </source>
</evidence>
<dbReference type="PROSITE" id="PS00449">
    <property type="entry name" value="ATPASE_A"/>
    <property type="match status" value="1"/>
</dbReference>
<gene>
    <name evidence="11" type="primary">atpB</name>
    <name evidence="13" type="ORF">C7381_10699</name>
</gene>
<organism evidence="13 14">
    <name type="scientific">Ezakiella coagulans</name>
    <dbReference type="NCBI Taxonomy" id="46507"/>
    <lineage>
        <taxon>Bacteria</taxon>
        <taxon>Bacillati</taxon>
        <taxon>Bacillota</taxon>
        <taxon>Tissierellia</taxon>
        <taxon>Ezakiella</taxon>
    </lineage>
</organism>
<accession>A0A2U1E2P3</accession>
<keyword evidence="10 11" id="KW-0066">ATP synthesis</keyword>
<keyword evidence="9 11" id="KW-0472">Membrane</keyword>
<evidence type="ECO:0000256" key="6">
    <source>
        <dbReference type="ARBA" id="ARBA00022781"/>
    </source>
</evidence>
<keyword evidence="11" id="KW-1003">Cell membrane</keyword>
<proteinExistence type="inferred from homology"/>
<evidence type="ECO:0000256" key="2">
    <source>
        <dbReference type="ARBA" id="ARBA00006810"/>
    </source>
</evidence>